<reference evidence="1" key="1">
    <citation type="submission" date="2021-03" db="EMBL/GenBank/DDBJ databases">
        <title>Molecular epidemiology and mechanisms of colistin and carbapenem resistance in Enterobacteriaceae from clinical isolates, the environment and porcine samples in Pretoria, South Africa.</title>
        <authorList>
            <person name="Bogoshi D."/>
            <person name="Mbelle N.M."/>
            <person name="Naidoo V."/>
            <person name="Osei Sekyere J."/>
        </authorList>
    </citation>
    <scope>NUCLEOTIDE SEQUENCE</scope>
    <source>
        <strain evidence="1">C034</strain>
    </source>
</reference>
<comment type="caution">
    <text evidence="1">The sequence shown here is derived from an EMBL/GenBank/DDBJ whole genome shotgun (WGS) entry which is preliminary data.</text>
</comment>
<proteinExistence type="predicted"/>
<evidence type="ECO:0000313" key="2">
    <source>
        <dbReference type="Proteomes" id="UP000664620"/>
    </source>
</evidence>
<name>A0A939SW98_KLEPN</name>
<sequence length="105" mass="11726">MGCCGAERRGIYRRAAGRLHWTAEIEPSERMKQMTDGSIKVYSSIELHPQLPLTARLTDGLCDDRHPGKPGTERLKFAAQQRASVMAFNNQQVEAPMITEAIEAK</sequence>
<dbReference type="EMBL" id="JAGETO010000154">
    <property type="protein sequence ID" value="MBO2029621.1"/>
    <property type="molecule type" value="Genomic_DNA"/>
</dbReference>
<dbReference type="InterPro" id="IPR009228">
    <property type="entry name" value="Capsid_scaffold_GpO"/>
</dbReference>
<organism evidence="1 2">
    <name type="scientific">Klebsiella pneumoniae</name>
    <dbReference type="NCBI Taxonomy" id="573"/>
    <lineage>
        <taxon>Bacteria</taxon>
        <taxon>Pseudomonadati</taxon>
        <taxon>Pseudomonadota</taxon>
        <taxon>Gammaproteobacteria</taxon>
        <taxon>Enterobacterales</taxon>
        <taxon>Enterobacteriaceae</taxon>
        <taxon>Klebsiella/Raoultella group</taxon>
        <taxon>Klebsiella</taxon>
        <taxon>Klebsiella pneumoniae complex</taxon>
    </lineage>
</organism>
<dbReference type="AlphaFoldDB" id="A0A939SW98"/>
<accession>A0A939SW98</accession>
<gene>
    <name evidence="1" type="ORF">J4734_24955</name>
</gene>
<dbReference type="Proteomes" id="UP000664620">
    <property type="component" value="Unassembled WGS sequence"/>
</dbReference>
<dbReference type="Pfam" id="PF05929">
    <property type="entry name" value="Phage_GPO"/>
    <property type="match status" value="1"/>
</dbReference>
<protein>
    <submittedName>
        <fullName evidence="1">GPO family capsid scaffolding protein</fullName>
    </submittedName>
</protein>
<evidence type="ECO:0000313" key="1">
    <source>
        <dbReference type="EMBL" id="MBO2029621.1"/>
    </source>
</evidence>